<comment type="similarity">
    <text evidence="1 10">Belongs to the Cob(I)alamin adenosyltransferase family.</text>
</comment>
<evidence type="ECO:0000256" key="2">
    <source>
        <dbReference type="ARBA" id="ARBA00011233"/>
    </source>
</evidence>
<dbReference type="SUPFAM" id="SSF89028">
    <property type="entry name" value="Cobalamin adenosyltransferase-like"/>
    <property type="match status" value="1"/>
</dbReference>
<dbReference type="PANTHER" id="PTHR12213">
    <property type="entry name" value="CORRINOID ADENOSYLTRANSFERASE"/>
    <property type="match status" value="1"/>
</dbReference>
<comment type="subunit">
    <text evidence="2">Homotrimer.</text>
</comment>
<dbReference type="InterPro" id="IPR036451">
    <property type="entry name" value="CblAdoTrfase-like_sf"/>
</dbReference>
<dbReference type="GO" id="GO:0005524">
    <property type="term" value="F:ATP binding"/>
    <property type="evidence" value="ECO:0007669"/>
    <property type="project" value="UniProtKB-UniRule"/>
</dbReference>
<dbReference type="OMA" id="HQACTVV"/>
<evidence type="ECO:0000256" key="1">
    <source>
        <dbReference type="ARBA" id="ARBA00007487"/>
    </source>
</evidence>
<name>A0A401S6W5_CHIPU</name>
<sequence>VLANRVAKFRWPDGGASSRGRMLAVVLRAVVCGRGSGVPTAARICSRRSYCSADSDGAKTQELKIPKIYTKTGDKGFSTIFTGERRRKDDIIFEALGSTDELTSAIGLAVEFCLDQGYEFGEELYKIQCVLQDVGSNVATPISSARESHLKRTAFSEKPVIELENWIDRYTKQLPPLSNFILPSGGKCSASLHLARAICRRAERGIFRIVQAGEADQNAARYLNRLSDYLFTLARYAAMKEGKREQIYKRPNMN</sequence>
<keyword evidence="3 10" id="KW-0808">Transferase</keyword>
<evidence type="ECO:0000313" key="12">
    <source>
        <dbReference type="EMBL" id="GCC26127.1"/>
    </source>
</evidence>
<keyword evidence="4 10" id="KW-0547">Nucleotide-binding</keyword>
<evidence type="ECO:0000256" key="6">
    <source>
        <dbReference type="ARBA" id="ARBA00051988"/>
    </source>
</evidence>
<dbReference type="Proteomes" id="UP000287033">
    <property type="component" value="Unassembled WGS sequence"/>
</dbReference>
<reference evidence="12 13" key="1">
    <citation type="journal article" date="2018" name="Nat. Ecol. Evol.">
        <title>Shark genomes provide insights into elasmobranch evolution and the origin of vertebrates.</title>
        <authorList>
            <person name="Hara Y"/>
            <person name="Yamaguchi K"/>
            <person name="Onimaru K"/>
            <person name="Kadota M"/>
            <person name="Koyanagi M"/>
            <person name="Keeley SD"/>
            <person name="Tatsumi K"/>
            <person name="Tanaka K"/>
            <person name="Motone F"/>
            <person name="Kageyama Y"/>
            <person name="Nozu R"/>
            <person name="Adachi N"/>
            <person name="Nishimura O"/>
            <person name="Nakagawa R"/>
            <person name="Tanegashima C"/>
            <person name="Kiyatake I"/>
            <person name="Matsumoto R"/>
            <person name="Murakumo K"/>
            <person name="Nishida K"/>
            <person name="Terakita A"/>
            <person name="Kuratani S"/>
            <person name="Sato K"/>
            <person name="Hyodo S Kuraku.S."/>
        </authorList>
    </citation>
    <scope>NUCLEOTIDE SEQUENCE [LARGE SCALE GENOMIC DNA]</scope>
</reference>
<organism evidence="12 13">
    <name type="scientific">Chiloscyllium punctatum</name>
    <name type="common">Brownbanded bambooshark</name>
    <name type="synonym">Hemiscyllium punctatum</name>
    <dbReference type="NCBI Taxonomy" id="137246"/>
    <lineage>
        <taxon>Eukaryota</taxon>
        <taxon>Metazoa</taxon>
        <taxon>Chordata</taxon>
        <taxon>Craniata</taxon>
        <taxon>Vertebrata</taxon>
        <taxon>Chondrichthyes</taxon>
        <taxon>Elasmobranchii</taxon>
        <taxon>Galeomorphii</taxon>
        <taxon>Galeoidea</taxon>
        <taxon>Orectolobiformes</taxon>
        <taxon>Hemiscylliidae</taxon>
        <taxon>Chiloscyllium</taxon>
    </lineage>
</organism>
<accession>A0A401S6W5</accession>
<dbReference type="NCBIfam" id="TIGR00636">
    <property type="entry name" value="PduO_Nterm"/>
    <property type="match status" value="1"/>
</dbReference>
<evidence type="ECO:0000256" key="4">
    <source>
        <dbReference type="ARBA" id="ARBA00022741"/>
    </source>
</evidence>
<dbReference type="GO" id="GO:0009235">
    <property type="term" value="P:cobalamin metabolic process"/>
    <property type="evidence" value="ECO:0007669"/>
    <property type="project" value="UniProtKB-ARBA"/>
</dbReference>
<proteinExistence type="inferred from homology"/>
<dbReference type="EMBL" id="BEZZ01000112">
    <property type="protein sequence ID" value="GCC26127.1"/>
    <property type="molecule type" value="Genomic_DNA"/>
</dbReference>
<evidence type="ECO:0000256" key="9">
    <source>
        <dbReference type="ARBA" id="ARBA00075216"/>
    </source>
</evidence>
<dbReference type="PANTHER" id="PTHR12213:SF0">
    <property type="entry name" value="CORRINOID ADENOSYLTRANSFERASE MMAB"/>
    <property type="match status" value="1"/>
</dbReference>
<dbReference type="AlphaFoldDB" id="A0A401S6W5"/>
<dbReference type="FunFam" id="1.20.1200.10:FF:000001">
    <property type="entry name" value="Cob(I)yrinic acid a,c-diamide adenosyltransferase"/>
    <property type="match status" value="1"/>
</dbReference>
<evidence type="ECO:0000259" key="11">
    <source>
        <dbReference type="Pfam" id="PF01923"/>
    </source>
</evidence>
<evidence type="ECO:0000256" key="8">
    <source>
        <dbReference type="ARBA" id="ARBA00071654"/>
    </source>
</evidence>
<dbReference type="STRING" id="137246.A0A401S6W5"/>
<evidence type="ECO:0000256" key="10">
    <source>
        <dbReference type="RuleBase" id="RU366026"/>
    </source>
</evidence>
<protein>
    <recommendedName>
        <fullName evidence="8">Corrinoid adenosyltransferase MMAB</fullName>
    </recommendedName>
    <alternativeName>
        <fullName evidence="9">ATP:co(I)rrinoid adenosyltransferase MMAB</fullName>
    </alternativeName>
</protein>
<evidence type="ECO:0000256" key="3">
    <source>
        <dbReference type="ARBA" id="ARBA00022679"/>
    </source>
</evidence>
<feature type="domain" description="Cobalamin adenosyltransferase-like" evidence="11">
    <location>
        <begin position="68"/>
        <end position="237"/>
    </location>
</feature>
<dbReference type="GO" id="GO:0008817">
    <property type="term" value="F:corrinoid adenosyltransferase activity"/>
    <property type="evidence" value="ECO:0007669"/>
    <property type="project" value="TreeGrafter"/>
</dbReference>
<evidence type="ECO:0000256" key="7">
    <source>
        <dbReference type="ARBA" id="ARBA00056747"/>
    </source>
</evidence>
<dbReference type="InterPro" id="IPR029499">
    <property type="entry name" value="PduO-typ"/>
</dbReference>
<evidence type="ECO:0000256" key="5">
    <source>
        <dbReference type="ARBA" id="ARBA00022840"/>
    </source>
</evidence>
<gene>
    <name evidence="12" type="ORF">chiPu_0004541</name>
</gene>
<keyword evidence="5 10" id="KW-0067">ATP-binding</keyword>
<evidence type="ECO:0000313" key="13">
    <source>
        <dbReference type="Proteomes" id="UP000287033"/>
    </source>
</evidence>
<dbReference type="OrthoDB" id="549173at2759"/>
<keyword evidence="13" id="KW-1185">Reference proteome</keyword>
<comment type="caution">
    <text evidence="12">The sequence shown here is derived from an EMBL/GenBank/DDBJ whole genome shotgun (WGS) entry which is preliminary data.</text>
</comment>
<dbReference type="Pfam" id="PF01923">
    <property type="entry name" value="Cob_adeno_trans"/>
    <property type="match status" value="1"/>
</dbReference>
<comment type="function">
    <text evidence="7">Converts cob(I)alamin to adenosylcobalamin (adenosylcob(III)alamin), a coenzyme for methylmalonyl-CoA mutase, therefore participates in the final step of the vitamin B12 conversion. Generates adenosylcobalamin (AdoCbl) and directly delivers the cofactor to MUT in a transfer that is stimulated by ATP-binding to MMAB and gated by MMAA.</text>
</comment>
<dbReference type="Gene3D" id="1.20.1200.10">
    <property type="entry name" value="Cobalamin adenosyltransferase-like"/>
    <property type="match status" value="1"/>
</dbReference>
<dbReference type="InterPro" id="IPR016030">
    <property type="entry name" value="CblAdoTrfase-like"/>
</dbReference>
<feature type="non-terminal residue" evidence="12">
    <location>
        <position position="1"/>
    </location>
</feature>
<comment type="catalytic activity">
    <reaction evidence="6">
        <text>cob(I)alamin-[corrinoid adenosyltransferase] + ATP = apo-[corrinoid adenosyltransferase] + adenosylcob(III)alamin + triphosphate</text>
        <dbReference type="Rhea" id="RHEA:56796"/>
        <dbReference type="Rhea" id="RHEA-COMP:14743"/>
        <dbReference type="Rhea" id="RHEA-COMP:14744"/>
        <dbReference type="ChEBI" id="CHEBI:18036"/>
        <dbReference type="ChEBI" id="CHEBI:18408"/>
        <dbReference type="ChEBI" id="CHEBI:30616"/>
        <dbReference type="ChEBI" id="CHEBI:60488"/>
        <dbReference type="ChEBI" id="CHEBI:83228"/>
    </reaction>
    <physiologicalReaction direction="left-to-right" evidence="6">
        <dbReference type="Rhea" id="RHEA:56797"/>
    </physiologicalReaction>
</comment>